<gene>
    <name evidence="1" type="ORF">CJD36_001655</name>
</gene>
<proteinExistence type="predicted"/>
<dbReference type="AlphaFoldDB" id="A0A2S7SZV6"/>
<sequence>MAATLIAGAATLGVLSCTKKVDTANYAKFLGDWKITDNCSGFNISHIDIAASSNSYDVNVTYKMGWLNPTFGANYDSCQREVTIKGVVNSNAAKDYFSIGNQVVTDNCGNVYTISGGAYIKPAIDQSRDTLMITIVTTTTGGSSACSYKGLL</sequence>
<reference evidence="1 2" key="1">
    <citation type="submission" date="2018-01" db="EMBL/GenBank/DDBJ databases">
        <title>A novel member of the phylum Bacteroidetes isolated from glacier ice.</title>
        <authorList>
            <person name="Liu Q."/>
            <person name="Xin Y.-H."/>
        </authorList>
    </citation>
    <scope>NUCLEOTIDE SEQUENCE [LARGE SCALE GENOMIC DNA]</scope>
    <source>
        <strain evidence="1 2">RB1R16</strain>
    </source>
</reference>
<protein>
    <submittedName>
        <fullName evidence="1">Uncharacterized protein</fullName>
    </submittedName>
</protein>
<comment type="caution">
    <text evidence="1">The sequence shown here is derived from an EMBL/GenBank/DDBJ whole genome shotgun (WGS) entry which is preliminary data.</text>
</comment>
<keyword evidence="2" id="KW-1185">Reference proteome</keyword>
<name>A0A2S7SZV6_9BACT</name>
<accession>A0A2S7SZV6</accession>
<dbReference type="EMBL" id="PPSL01000001">
    <property type="protein sequence ID" value="PQJ12480.1"/>
    <property type="molecule type" value="Genomic_DNA"/>
</dbReference>
<organism evidence="1 2">
    <name type="scientific">Flavipsychrobacter stenotrophus</name>
    <dbReference type="NCBI Taxonomy" id="2077091"/>
    <lineage>
        <taxon>Bacteria</taxon>
        <taxon>Pseudomonadati</taxon>
        <taxon>Bacteroidota</taxon>
        <taxon>Chitinophagia</taxon>
        <taxon>Chitinophagales</taxon>
        <taxon>Chitinophagaceae</taxon>
        <taxon>Flavipsychrobacter</taxon>
    </lineage>
</organism>
<evidence type="ECO:0000313" key="2">
    <source>
        <dbReference type="Proteomes" id="UP000239872"/>
    </source>
</evidence>
<dbReference type="Proteomes" id="UP000239872">
    <property type="component" value="Unassembled WGS sequence"/>
</dbReference>
<evidence type="ECO:0000313" key="1">
    <source>
        <dbReference type="EMBL" id="PQJ12480.1"/>
    </source>
</evidence>